<evidence type="ECO:0000313" key="1">
    <source>
        <dbReference type="EMBL" id="KAJ7686005.1"/>
    </source>
</evidence>
<keyword evidence="2" id="KW-1185">Reference proteome</keyword>
<evidence type="ECO:0000313" key="2">
    <source>
        <dbReference type="Proteomes" id="UP001221757"/>
    </source>
</evidence>
<dbReference type="AlphaFoldDB" id="A0AAD7D9J9"/>
<dbReference type="EMBL" id="JARKIE010000100">
    <property type="protein sequence ID" value="KAJ7686005.1"/>
    <property type="molecule type" value="Genomic_DNA"/>
</dbReference>
<proteinExistence type="predicted"/>
<gene>
    <name evidence="1" type="ORF">B0H17DRAFT_1072820</name>
</gene>
<dbReference type="Proteomes" id="UP001221757">
    <property type="component" value="Unassembled WGS sequence"/>
</dbReference>
<reference evidence="1" key="1">
    <citation type="submission" date="2023-03" db="EMBL/GenBank/DDBJ databases">
        <title>Massive genome expansion in bonnet fungi (Mycena s.s.) driven by repeated elements and novel gene families across ecological guilds.</title>
        <authorList>
            <consortium name="Lawrence Berkeley National Laboratory"/>
            <person name="Harder C.B."/>
            <person name="Miyauchi S."/>
            <person name="Viragh M."/>
            <person name="Kuo A."/>
            <person name="Thoen E."/>
            <person name="Andreopoulos B."/>
            <person name="Lu D."/>
            <person name="Skrede I."/>
            <person name="Drula E."/>
            <person name="Henrissat B."/>
            <person name="Morin E."/>
            <person name="Kohler A."/>
            <person name="Barry K."/>
            <person name="LaButti K."/>
            <person name="Morin E."/>
            <person name="Salamov A."/>
            <person name="Lipzen A."/>
            <person name="Mereny Z."/>
            <person name="Hegedus B."/>
            <person name="Baldrian P."/>
            <person name="Stursova M."/>
            <person name="Weitz H."/>
            <person name="Taylor A."/>
            <person name="Grigoriev I.V."/>
            <person name="Nagy L.G."/>
            <person name="Martin F."/>
            <person name="Kauserud H."/>
        </authorList>
    </citation>
    <scope>NUCLEOTIDE SEQUENCE</scope>
    <source>
        <strain evidence="1">CBHHK067</strain>
    </source>
</reference>
<comment type="caution">
    <text evidence="1">The sequence shown here is derived from an EMBL/GenBank/DDBJ whole genome shotgun (WGS) entry which is preliminary data.</text>
</comment>
<sequence>MLLIVLSVIRLRGGMQIFVKTFTGSRRAAGIDVSPHCLSAQRPAPRSPRPARRTRGYACAFAIIARVRQAR</sequence>
<name>A0AAD7D9J9_MYCRO</name>
<protein>
    <submittedName>
        <fullName evidence="1">Uncharacterized protein</fullName>
    </submittedName>
</protein>
<organism evidence="1 2">
    <name type="scientific">Mycena rosella</name>
    <name type="common">Pink bonnet</name>
    <name type="synonym">Agaricus rosellus</name>
    <dbReference type="NCBI Taxonomy" id="1033263"/>
    <lineage>
        <taxon>Eukaryota</taxon>
        <taxon>Fungi</taxon>
        <taxon>Dikarya</taxon>
        <taxon>Basidiomycota</taxon>
        <taxon>Agaricomycotina</taxon>
        <taxon>Agaricomycetes</taxon>
        <taxon>Agaricomycetidae</taxon>
        <taxon>Agaricales</taxon>
        <taxon>Marasmiineae</taxon>
        <taxon>Mycenaceae</taxon>
        <taxon>Mycena</taxon>
    </lineage>
</organism>
<accession>A0AAD7D9J9</accession>